<accession>R0D4J3</accession>
<organism evidence="2 3">
    <name type="scientific">Caulobacter vibrioides OR37</name>
    <dbReference type="NCBI Taxonomy" id="1292034"/>
    <lineage>
        <taxon>Bacteria</taxon>
        <taxon>Pseudomonadati</taxon>
        <taxon>Pseudomonadota</taxon>
        <taxon>Alphaproteobacteria</taxon>
        <taxon>Caulobacterales</taxon>
        <taxon>Caulobacteraceae</taxon>
        <taxon>Caulobacter</taxon>
    </lineage>
</organism>
<proteinExistence type="predicted"/>
<dbReference type="Gene3D" id="3.10.450.50">
    <property type="match status" value="1"/>
</dbReference>
<feature type="domain" description="Limonene-1,2-epoxide hydrolase" evidence="1">
    <location>
        <begin position="11"/>
        <end position="119"/>
    </location>
</feature>
<dbReference type="Pfam" id="PF07858">
    <property type="entry name" value="LEH"/>
    <property type="match status" value="1"/>
</dbReference>
<dbReference type="SUPFAM" id="SSF54427">
    <property type="entry name" value="NTF2-like"/>
    <property type="match status" value="1"/>
</dbReference>
<dbReference type="PATRIC" id="fig|1292034.3.peg.16"/>
<gene>
    <name evidence="2" type="ORF">OR37_00017</name>
</gene>
<protein>
    <submittedName>
        <fullName evidence="2">Limonene-1,2-epoxide hydrolase</fullName>
    </submittedName>
</protein>
<comment type="caution">
    <text evidence="2">The sequence shown here is derived from an EMBL/GenBank/DDBJ whole genome shotgun (WGS) entry which is preliminary data.</text>
</comment>
<dbReference type="AlphaFoldDB" id="R0D4J3"/>
<keyword evidence="2" id="KW-0378">Hydrolase</keyword>
<keyword evidence="3" id="KW-1185">Reference proteome</keyword>
<dbReference type="GO" id="GO:0016787">
    <property type="term" value="F:hydrolase activity"/>
    <property type="evidence" value="ECO:0007669"/>
    <property type="project" value="UniProtKB-KW"/>
</dbReference>
<evidence type="ECO:0000313" key="2">
    <source>
        <dbReference type="EMBL" id="ENZ83516.1"/>
    </source>
</evidence>
<evidence type="ECO:0000313" key="3">
    <source>
        <dbReference type="Proteomes" id="UP000013063"/>
    </source>
</evidence>
<dbReference type="OrthoDB" id="9781757at2"/>
<reference evidence="2 3" key="1">
    <citation type="journal article" date="2013" name="Genome Announc.">
        <title>Draft Genome Sequence for Caulobacter sp. Strain OR37, a Bacterium Tolerant to Heavy Metals.</title>
        <authorList>
            <person name="Utturkar S.M."/>
            <person name="Bollmann A."/>
            <person name="Brzoska R.M."/>
            <person name="Klingeman D.M."/>
            <person name="Epstein S.E."/>
            <person name="Palumbo A.V."/>
            <person name="Brown S.D."/>
        </authorList>
    </citation>
    <scope>NUCLEOTIDE SEQUENCE [LARGE SCALE GENOMIC DNA]</scope>
    <source>
        <strain evidence="2 3">OR37</strain>
    </source>
</reference>
<dbReference type="eggNOG" id="COG4308">
    <property type="taxonomic scope" value="Bacteria"/>
</dbReference>
<sequence length="143" mass="15879" precursor="true">MARLFSILSEVIAAWQAKDVEAVLAHMADDIVWHYAAPGMPPVRGKAGAEKLLRRFQADMHDIQWRIFNHAEAGNLLFLEGVDDYRTTDGKRMAVPYAGVLEFQGDLIIGWRDYVDLGVIAAQKAGEPFTAQVEALLARKAGR</sequence>
<dbReference type="Proteomes" id="UP000013063">
    <property type="component" value="Unassembled WGS sequence"/>
</dbReference>
<dbReference type="InterPro" id="IPR013100">
    <property type="entry name" value="LEH"/>
</dbReference>
<evidence type="ECO:0000259" key="1">
    <source>
        <dbReference type="Pfam" id="PF07858"/>
    </source>
</evidence>
<dbReference type="STRING" id="1292034.OR37_00017"/>
<dbReference type="InterPro" id="IPR032710">
    <property type="entry name" value="NTF2-like_dom_sf"/>
</dbReference>
<name>R0D4J3_CAUVI</name>
<dbReference type="RefSeq" id="WP_004615034.1">
    <property type="nucleotide sequence ID" value="NZ_APMP01000001.1"/>
</dbReference>
<dbReference type="EMBL" id="APMP01000001">
    <property type="protein sequence ID" value="ENZ83516.1"/>
    <property type="molecule type" value="Genomic_DNA"/>
</dbReference>